<dbReference type="Proteomes" id="UP001215280">
    <property type="component" value="Unassembled WGS sequence"/>
</dbReference>
<dbReference type="AlphaFoldDB" id="A0AAD7JMR6"/>
<organism evidence="1 2">
    <name type="scientific">Mycena maculata</name>
    <dbReference type="NCBI Taxonomy" id="230809"/>
    <lineage>
        <taxon>Eukaryota</taxon>
        <taxon>Fungi</taxon>
        <taxon>Dikarya</taxon>
        <taxon>Basidiomycota</taxon>
        <taxon>Agaricomycotina</taxon>
        <taxon>Agaricomycetes</taxon>
        <taxon>Agaricomycetidae</taxon>
        <taxon>Agaricales</taxon>
        <taxon>Marasmiineae</taxon>
        <taxon>Mycenaceae</taxon>
        <taxon>Mycena</taxon>
    </lineage>
</organism>
<accession>A0AAD7JMR6</accession>
<evidence type="ECO:0000313" key="1">
    <source>
        <dbReference type="EMBL" id="KAJ7766551.1"/>
    </source>
</evidence>
<keyword evidence="2" id="KW-1185">Reference proteome</keyword>
<sequence>MLRGFFSSPCLSLSMTPSTFCNLALSTSYNPDLQTSALSLDWIMASGISVPRSVALVFCRYLATMAPSVLWMYSIMPSPRSDIVLGCDWVSYCRDAFPNASFVLTSRIVGIHSLPSPSETPGQEDCNMHVDGDLPLQGVFIQSVHMVAASYCTQAVHSPVSAMTLLH</sequence>
<dbReference type="EMBL" id="JARJLG010000032">
    <property type="protein sequence ID" value="KAJ7766551.1"/>
    <property type="molecule type" value="Genomic_DNA"/>
</dbReference>
<evidence type="ECO:0000313" key="2">
    <source>
        <dbReference type="Proteomes" id="UP001215280"/>
    </source>
</evidence>
<proteinExistence type="predicted"/>
<gene>
    <name evidence="1" type="ORF">DFH07DRAFT_345612</name>
</gene>
<name>A0AAD7JMR6_9AGAR</name>
<comment type="caution">
    <text evidence="1">The sequence shown here is derived from an EMBL/GenBank/DDBJ whole genome shotgun (WGS) entry which is preliminary data.</text>
</comment>
<protein>
    <submittedName>
        <fullName evidence="1">Uncharacterized protein</fullName>
    </submittedName>
</protein>
<reference evidence="1" key="1">
    <citation type="submission" date="2023-03" db="EMBL/GenBank/DDBJ databases">
        <title>Massive genome expansion in bonnet fungi (Mycena s.s.) driven by repeated elements and novel gene families across ecological guilds.</title>
        <authorList>
            <consortium name="Lawrence Berkeley National Laboratory"/>
            <person name="Harder C.B."/>
            <person name="Miyauchi S."/>
            <person name="Viragh M."/>
            <person name="Kuo A."/>
            <person name="Thoen E."/>
            <person name="Andreopoulos B."/>
            <person name="Lu D."/>
            <person name="Skrede I."/>
            <person name="Drula E."/>
            <person name="Henrissat B."/>
            <person name="Morin E."/>
            <person name="Kohler A."/>
            <person name="Barry K."/>
            <person name="LaButti K."/>
            <person name="Morin E."/>
            <person name="Salamov A."/>
            <person name="Lipzen A."/>
            <person name="Mereny Z."/>
            <person name="Hegedus B."/>
            <person name="Baldrian P."/>
            <person name="Stursova M."/>
            <person name="Weitz H."/>
            <person name="Taylor A."/>
            <person name="Grigoriev I.V."/>
            <person name="Nagy L.G."/>
            <person name="Martin F."/>
            <person name="Kauserud H."/>
        </authorList>
    </citation>
    <scope>NUCLEOTIDE SEQUENCE</scope>
    <source>
        <strain evidence="1">CBHHK188m</strain>
    </source>
</reference>